<evidence type="ECO:0000256" key="2">
    <source>
        <dbReference type="ARBA" id="ARBA00022525"/>
    </source>
</evidence>
<evidence type="ECO:0000259" key="7">
    <source>
        <dbReference type="Pfam" id="PF17210"/>
    </source>
</evidence>
<dbReference type="EMBL" id="VFIA01000002">
    <property type="protein sequence ID" value="MBC3789826.1"/>
    <property type="molecule type" value="Genomic_DNA"/>
</dbReference>
<dbReference type="PANTHER" id="PTHR34819:SF3">
    <property type="entry name" value="CELL SURFACE PROTEIN"/>
    <property type="match status" value="1"/>
</dbReference>
<gene>
    <name evidence="9" type="ORF">FH603_309</name>
</gene>
<feature type="domain" description="Ig-like" evidence="8">
    <location>
        <begin position="373"/>
        <end position="453"/>
    </location>
</feature>
<dbReference type="Pfam" id="PF19081">
    <property type="entry name" value="Ig_7"/>
    <property type="match status" value="1"/>
</dbReference>
<feature type="region of interest" description="Disordered" evidence="4">
    <location>
        <begin position="2426"/>
        <end position="2449"/>
    </location>
</feature>
<accession>A0ABR6VZQ2</accession>
<feature type="domain" description="DUF11" evidence="6">
    <location>
        <begin position="724"/>
        <end position="838"/>
    </location>
</feature>
<keyword evidence="10" id="KW-1185">Reference proteome</keyword>
<evidence type="ECO:0000256" key="3">
    <source>
        <dbReference type="ARBA" id="ARBA00022729"/>
    </source>
</evidence>
<evidence type="ECO:0000313" key="10">
    <source>
        <dbReference type="Proteomes" id="UP000700732"/>
    </source>
</evidence>
<dbReference type="Pfam" id="PF01345">
    <property type="entry name" value="DUF11"/>
    <property type="match status" value="3"/>
</dbReference>
<dbReference type="NCBIfam" id="TIGR04131">
    <property type="entry name" value="Bac_Flav_CTERM"/>
    <property type="match status" value="1"/>
</dbReference>
<evidence type="ECO:0000256" key="5">
    <source>
        <dbReference type="SAM" id="SignalP"/>
    </source>
</evidence>
<dbReference type="Proteomes" id="UP000700732">
    <property type="component" value="Unassembled WGS sequence"/>
</dbReference>
<dbReference type="InterPro" id="IPR026341">
    <property type="entry name" value="T9SS_type_B"/>
</dbReference>
<dbReference type="InterPro" id="IPR013783">
    <property type="entry name" value="Ig-like_fold"/>
</dbReference>
<feature type="chain" id="PRO_5046974703" evidence="5">
    <location>
        <begin position="22"/>
        <end position="3045"/>
    </location>
</feature>
<feature type="domain" description="DUF11" evidence="6">
    <location>
        <begin position="31"/>
        <end position="147"/>
    </location>
</feature>
<evidence type="ECO:0000256" key="4">
    <source>
        <dbReference type="SAM" id="MobiDB-lite"/>
    </source>
</evidence>
<dbReference type="Pfam" id="PF13585">
    <property type="entry name" value="CHU_C"/>
    <property type="match status" value="1"/>
</dbReference>
<dbReference type="SUPFAM" id="SSF117074">
    <property type="entry name" value="Hypothetical protein PA1324"/>
    <property type="match status" value="1"/>
</dbReference>
<keyword evidence="3 5" id="KW-0732">Signal</keyword>
<dbReference type="Gene3D" id="2.60.40.740">
    <property type="match status" value="1"/>
</dbReference>
<dbReference type="InterPro" id="IPR044023">
    <property type="entry name" value="Ig_7"/>
</dbReference>
<feature type="signal peptide" evidence="5">
    <location>
        <begin position="1"/>
        <end position="21"/>
    </location>
</feature>
<comment type="caution">
    <text evidence="9">The sequence shown here is derived from an EMBL/GenBank/DDBJ whole genome shotgun (WGS) entry which is preliminary data.</text>
</comment>
<dbReference type="InterPro" id="IPR033764">
    <property type="entry name" value="Sdr_B"/>
</dbReference>
<comment type="subcellular location">
    <subcellularLocation>
        <location evidence="1">Secreted</location>
    </subcellularLocation>
</comment>
<dbReference type="Gene3D" id="2.60.40.10">
    <property type="entry name" value="Immunoglobulins"/>
    <property type="match status" value="1"/>
</dbReference>
<proteinExistence type="predicted"/>
<evidence type="ECO:0000256" key="1">
    <source>
        <dbReference type="ARBA" id="ARBA00004613"/>
    </source>
</evidence>
<reference evidence="9 10" key="1">
    <citation type="submission" date="2019-06" db="EMBL/GenBank/DDBJ databases">
        <title>Spirosoma utsteinense sp. nov. isolated from Antarctic ice-free soils.</title>
        <authorList>
            <person name="Tahon G."/>
        </authorList>
    </citation>
    <scope>NUCLEOTIDE SEQUENCE [LARGE SCALE GENOMIC DNA]</scope>
    <source>
        <strain evidence="9 10">LMG 31447</strain>
    </source>
</reference>
<dbReference type="NCBIfam" id="TIGR01451">
    <property type="entry name" value="B_ant_repeat"/>
    <property type="match status" value="3"/>
</dbReference>
<name>A0ABR6VZQ2_9BACT</name>
<dbReference type="PANTHER" id="PTHR34819">
    <property type="entry name" value="LARGE CYSTEINE-RICH PERIPLASMIC PROTEIN OMCB"/>
    <property type="match status" value="1"/>
</dbReference>
<dbReference type="InterPro" id="IPR047589">
    <property type="entry name" value="DUF11_rpt"/>
</dbReference>
<protein>
    <submittedName>
        <fullName evidence="9">Repeat protein (TIGR01451 family)/gliding motility-associated-like protein</fullName>
    </submittedName>
</protein>
<dbReference type="Pfam" id="PF17210">
    <property type="entry name" value="SdrD_B"/>
    <property type="match status" value="1"/>
</dbReference>
<organism evidence="9 10">
    <name type="scientific">Spirosoma utsteinense</name>
    <dbReference type="NCBI Taxonomy" id="2585773"/>
    <lineage>
        <taxon>Bacteria</taxon>
        <taxon>Pseudomonadati</taxon>
        <taxon>Bacteroidota</taxon>
        <taxon>Cytophagia</taxon>
        <taxon>Cytophagales</taxon>
        <taxon>Cytophagaceae</taxon>
        <taxon>Spirosoma</taxon>
    </lineage>
</organism>
<dbReference type="InterPro" id="IPR001434">
    <property type="entry name" value="OmcB-like_DUF11"/>
</dbReference>
<evidence type="ECO:0000259" key="8">
    <source>
        <dbReference type="Pfam" id="PF19081"/>
    </source>
</evidence>
<dbReference type="InterPro" id="IPR051172">
    <property type="entry name" value="Chlamydia_OmcB"/>
</dbReference>
<feature type="domain" description="DUF11" evidence="6">
    <location>
        <begin position="2172"/>
        <end position="2286"/>
    </location>
</feature>
<evidence type="ECO:0000313" key="9">
    <source>
        <dbReference type="EMBL" id="MBC3789826.1"/>
    </source>
</evidence>
<keyword evidence="2" id="KW-0964">Secreted</keyword>
<feature type="domain" description="SD-repeat containing protein B" evidence="7">
    <location>
        <begin position="243"/>
        <end position="361"/>
    </location>
</feature>
<evidence type="ECO:0000259" key="6">
    <source>
        <dbReference type="Pfam" id="PF01345"/>
    </source>
</evidence>
<sequence>MAFVCLGLVALLGLVGSTAKAQSPPAIAVIDLSVHTKVSVPNPAIGDIITYTVVVANAPNMATATGVVVKDGLPADGVAYVPGSALVVRGSGTYVSTTGTWNVGQIAANDSSVITFRAKVLERGVWFNSAEVVFANLPDVDSSPNNQNLVEDDYDVVCFSVPILWYPGDEFTISIPTGFDRTEWYRNDVLISPASVSPTLAAVNADFSLTFKSTGTYRFVTYRNGCPASNCCNIEVIQGPYGSLGNYVFVDTNKNGKQDDGATGIDGVTVYLYDETGTRQLGSTVTAGGGLYTFDRLTDGQYIVRFMNPPGYQLTVSNASGVTDDLDSDAGLNGFTGVYTIDTSQPGSSIARNNPTVDAGYFLQSPCPPNFNLITSNDGSLCNGESLQLTASTSVPTAKLYWYLTPYDGVAFDTLESGEPLVVRPTTTTVYYVEAVTATGCRSIRKPIVVTVTTVPTPIALGNIRNTCPTQTVDLTRIQIENQTSGLTYEWYTSINRSEATRVTNLTARGAGRLYLFAKSATGCYSNPTVLTVEISTCRCQNEAIVSAGPGQVICAGDVVALRAILGGSATSVTWSSDGTGTFSNPNSLTANYTPSTADITRGSVLLTVTTNDPGGPDDECAAARSSLILRINSRPTTPVGVACDDTLVCQGSSTKLIGFAPGSRINWYDQNNQLIGTTSSGGKLTVTPSRAGRIVYTAEAISPENCVSTRTSLTVTVGSCLADLAVVKQVVTAGPYSVGQKITYSIRAANNGPITGTTVYVNDLLPSTLTYVSSTPAGEYNVGTGIWTVGTLTKDSNRNLLIEATINAVGSIKNTAIVGGSNNDPRYPQNDTSSVTIETNRCIGVAPSIAASSTIICKDGSTTLSATGCEGGVVNWSNGRTGLTVTVSPTITTSYSANCVLNGCTSGPSNIIAVTVTNVAIPTITASITGDVCAGTSVTLTASGCEGGTVQWSEAGKTGASIVVIPYIRTTYTAQCLKGSCLSDPATRIIDIATNLPTPTITASTTVVCPGETVTLTVNGCVGTPVWSNTSQTTASIVVTPALGTNTYSVSCRNGTCTSRPSAAYTITVVAPVVPTIVASADSICANGVLSLTATGCTGTVTWNATDRNGVSLTGSVISVYPRANISYYAQCRVGTCISNPSIAIPITVVTPSAPIIRSDKSLICSGEKVVLTAEGCQGIVKWYGPDNKFGASIEVMPTESNEYYATCKQATCESDASNRVRITVNTSGTAPRIVASATATCEGGLVSLTATGCTATVLWSDGQRGTVVSVTPTSTSNEFYAICKADGQCGSGRSNVVRINVTPAPRPVIASGTNTICPGERVTLMVSNCQGTPHWSTSETTREIVVSPAVTTSYTVYCQDGVCRSNSSTQYTLTVVPVPMPTIVASATAVEPGGTVTLTATGCTGGELIWSANDINGNNKGAVLVVRPVGTQSYYVQCKVRTCLSDPSITVVINGGSCLARAGTLIPVNPAVCAGPVITEIAARPGGGLLQPAGYSILYVLTKGTSLVVQQTSAAPSFTVTSAAAGYTIHTLVYNANPADRNYLDLSLVRPGITTGADVLKIIADKRICADLDAVGALVRVTQIDPPVLSASAQTVCSGATVTLEARGCVGGTIRWSDGSIGQAVDKTIFSNTVLTATCSIDGCISKPSASLRIDLGTPGIPTITSNRTAVCINETVVLTATGCEGSAYVWSDGRTIGNTLTVIATADVSYRVKCKVGSCEGDWSASTTIRVGAPNAPTISVAGSGTSIVSSTTVCFGAPITLTAQGCPANSYVTWSNDLVGTSITVSLATSGTYTARCCNSTNCKSVASNPIAITVLPKVTAPLVVDRTNTCPSSTVNLATGLTTTASTPGGVFEYYTSATLGRESKVANPATAGTGIYYVVEKTVAGCYSLPALMHVMISNCNDPIPCNPANPVTASAGPDAVICAIKTYQLSGVIGGAGQIAQWTSTGNGTFDNPFSTRAIYTASAEDILVGKVTLTLSVSTNNAACAVAKDEMVLTIESVKTVPTITVSGATNFCYGDSVTLRATAGDGYLWSNNARTQQIVVKTSGRYSVQLINAKGCSSAKSADVVITVAEPAAGPQVDNIRNICPSKVANLASAFTPMSVTAVGVSFEYRIGSSASSPRVMRPDSVGSGTYYIFARSREGCVSAPSQVKVNIFNCETDTLHTDVRIVKTVNKARAKTGEIVTYTIRVSNLGPNLATNIEVKDVLPKEVELIPSASANYTVTGGVIYKHIPSLAVRDSVLIVFDARVIGKGEIFNYADITYLDQHDTDKPNNWAYATVSNTSAHKPSLIGLAKAVLGTPTVIDASNFKVSYSFVLTNFGDDTLRKVQVTDDLARVFAPNTVVSAVVKPGAVGSTLVVNPAFSGTGSNTALLGQASYLAPGRSQLFTLDVMVRRAAGNATSMFLNSASVTAQNSLTSVYDQSVDGGDPDPDGDGNPTNNTSQTSFTLRAVQLVGPSIGVALAVMKVDPQADGSFNVTYRATLKNLGDMALSAISLTDSLIRAFKAPASYSVVGVPVTAAGSSLVVNPNFNGSTRPDLLTSASKLAVGEQQTVDVTVNIKPNGTNGPFYSTAIATANTANPGQVVRDISNNGLDPAKQGAMSTAVRFDLPKGLIGVAKSVGTPILVEAGVYDIPYTIKVSNLGSVALRKVQVMDNLSETFRNGALIVSNRIVVKSDAGLTVDSLYTGQGLITKMLVESLSNLPVGAFSTLSFAVRVNVKNADSLTFYNTARAMAQTETGDLVEDMSTAGINDDPDNDLDPRNNSIPTPISLNSLSSESYVGVAMAVQDTIRQADGSFNVTYKIVVKNYGREVLRNVSVTDSLSKVFNTTTGATFTIVKAPVMVSTGSALKLNPNFDGAADPRLVLGDSLSTLAAGKTDSILVTLNISTDGSTNTFLNSVIATAKSGTTTVTDISTSGLDPDLNGNNNPTDLNEREATPLNLPSTGTTLFIPQGFSPNGDGINDLFVIRGAAGQTISLEVYNRWGYLVYRNDDYRNDWDGKPNTGIVISDGANGLPDGTYYYVIKTGDGRKFVRYMTINR</sequence>